<gene>
    <name evidence="6" type="ORF">ACG02S_08220</name>
</gene>
<dbReference type="SUPFAM" id="SSF51161">
    <property type="entry name" value="Trimeric LpxA-like enzymes"/>
    <property type="match status" value="1"/>
</dbReference>
<dbReference type="Proteomes" id="UP001606300">
    <property type="component" value="Unassembled WGS sequence"/>
</dbReference>
<dbReference type="RefSeq" id="WP_394469950.1">
    <property type="nucleotide sequence ID" value="NZ_JBIGHY010000002.1"/>
</dbReference>
<protein>
    <submittedName>
        <fullName evidence="6">Acyltransferase</fullName>
        <ecNumber evidence="6">2.3.1.-</ecNumber>
    </submittedName>
</protein>
<accession>A0ABW7EK86</accession>
<proteinExistence type="inferred from homology"/>
<evidence type="ECO:0000256" key="3">
    <source>
        <dbReference type="ARBA" id="ARBA00022737"/>
    </source>
</evidence>
<feature type="region of interest" description="Disordered" evidence="5">
    <location>
        <begin position="1"/>
        <end position="23"/>
    </location>
</feature>
<reference evidence="6 7" key="1">
    <citation type="submission" date="2024-09" db="EMBL/GenBank/DDBJ databases">
        <title>Novel species of the genus Pelomonas and Roseateles isolated from streams.</title>
        <authorList>
            <person name="Lu H."/>
        </authorList>
    </citation>
    <scope>NUCLEOTIDE SEQUENCE [LARGE SCALE GENOMIC DNA]</scope>
    <source>
        <strain evidence="6 7">DC23W</strain>
    </source>
</reference>
<dbReference type="PANTHER" id="PTHR43300:SF4">
    <property type="entry name" value="ACYL-[ACYL-CARRIER-PROTEIN]--UDP-N-ACETYLGLUCOSAMINE O-ACYLTRANSFERASE"/>
    <property type="match status" value="1"/>
</dbReference>
<comment type="similarity">
    <text evidence="1">Belongs to the transferase hexapeptide repeat family.</text>
</comment>
<evidence type="ECO:0000256" key="4">
    <source>
        <dbReference type="ARBA" id="ARBA00023315"/>
    </source>
</evidence>
<evidence type="ECO:0000313" key="7">
    <source>
        <dbReference type="Proteomes" id="UP001606300"/>
    </source>
</evidence>
<dbReference type="InterPro" id="IPR050179">
    <property type="entry name" value="Trans_hexapeptide_repeat"/>
</dbReference>
<organism evidence="6 7">
    <name type="scientific">Pelomonas dachongensis</name>
    <dbReference type="NCBI Taxonomy" id="3299029"/>
    <lineage>
        <taxon>Bacteria</taxon>
        <taxon>Pseudomonadati</taxon>
        <taxon>Pseudomonadota</taxon>
        <taxon>Betaproteobacteria</taxon>
        <taxon>Burkholderiales</taxon>
        <taxon>Sphaerotilaceae</taxon>
        <taxon>Roseateles</taxon>
    </lineage>
</organism>
<keyword evidence="7" id="KW-1185">Reference proteome</keyword>
<keyword evidence="2 6" id="KW-0808">Transferase</keyword>
<dbReference type="EMBL" id="JBIGHY010000002">
    <property type="protein sequence ID" value="MFG6413878.1"/>
    <property type="molecule type" value="Genomic_DNA"/>
</dbReference>
<dbReference type="Gene3D" id="2.160.10.10">
    <property type="entry name" value="Hexapeptide repeat proteins"/>
    <property type="match status" value="1"/>
</dbReference>
<dbReference type="CDD" id="cd03358">
    <property type="entry name" value="LbH_WxcM_N_like"/>
    <property type="match status" value="1"/>
</dbReference>
<dbReference type="InterPro" id="IPR011004">
    <property type="entry name" value="Trimer_LpxA-like_sf"/>
</dbReference>
<evidence type="ECO:0000256" key="5">
    <source>
        <dbReference type="SAM" id="MobiDB-lite"/>
    </source>
</evidence>
<sequence length="167" mass="17611">MSSSADDASQPPPQIHPLADVQSPRIGPRTRVWQFCVILPGARIGADCNVNAQVLVENDVVVGDRVTLKSGVQLWDGLRVEDDVFIGPNATFTNDRLPRSRQRPESFQQTVIERGASIGANATILGGVRIGAGALIGAGSVVTKDVPAGELWVGNPARSRGPVPAKT</sequence>
<dbReference type="GO" id="GO:0016746">
    <property type="term" value="F:acyltransferase activity"/>
    <property type="evidence" value="ECO:0007669"/>
    <property type="project" value="UniProtKB-KW"/>
</dbReference>
<keyword evidence="3" id="KW-0677">Repeat</keyword>
<evidence type="ECO:0000256" key="1">
    <source>
        <dbReference type="ARBA" id="ARBA00007274"/>
    </source>
</evidence>
<name>A0ABW7EK86_9BURK</name>
<dbReference type="Pfam" id="PF00132">
    <property type="entry name" value="Hexapep"/>
    <property type="match status" value="1"/>
</dbReference>
<evidence type="ECO:0000313" key="6">
    <source>
        <dbReference type="EMBL" id="MFG6413878.1"/>
    </source>
</evidence>
<dbReference type="InterPro" id="IPR018357">
    <property type="entry name" value="Hexapep_transf_CS"/>
</dbReference>
<dbReference type="PROSITE" id="PS00101">
    <property type="entry name" value="HEXAPEP_TRANSFERASES"/>
    <property type="match status" value="1"/>
</dbReference>
<dbReference type="EC" id="2.3.1.-" evidence="6"/>
<dbReference type="PANTHER" id="PTHR43300">
    <property type="entry name" value="ACETYLTRANSFERASE"/>
    <property type="match status" value="1"/>
</dbReference>
<comment type="caution">
    <text evidence="6">The sequence shown here is derived from an EMBL/GenBank/DDBJ whole genome shotgun (WGS) entry which is preliminary data.</text>
</comment>
<dbReference type="InterPro" id="IPR001451">
    <property type="entry name" value="Hexapep"/>
</dbReference>
<keyword evidence="4 6" id="KW-0012">Acyltransferase</keyword>
<evidence type="ECO:0000256" key="2">
    <source>
        <dbReference type="ARBA" id="ARBA00022679"/>
    </source>
</evidence>